<protein>
    <submittedName>
        <fullName evidence="1">DUF2199 domain-containing protein</fullName>
    </submittedName>
</protein>
<dbReference type="Pfam" id="PF09965">
    <property type="entry name" value="DUF2199"/>
    <property type="match status" value="1"/>
</dbReference>
<keyword evidence="2" id="KW-1185">Reference proteome</keyword>
<dbReference type="RefSeq" id="WP_193116017.1">
    <property type="nucleotide sequence ID" value="NZ_BAAAIR010000050.1"/>
</dbReference>
<organism evidence="1 2">
    <name type="scientific">Brachybacterium tyrofermentans</name>
    <dbReference type="NCBI Taxonomy" id="47848"/>
    <lineage>
        <taxon>Bacteria</taxon>
        <taxon>Bacillati</taxon>
        <taxon>Actinomycetota</taxon>
        <taxon>Actinomycetes</taxon>
        <taxon>Micrococcales</taxon>
        <taxon>Dermabacteraceae</taxon>
        <taxon>Brachybacterium</taxon>
    </lineage>
</organism>
<dbReference type="Proteomes" id="UP001595937">
    <property type="component" value="Unassembled WGS sequence"/>
</dbReference>
<gene>
    <name evidence="1" type="ORF">ACFPK8_19290</name>
</gene>
<evidence type="ECO:0000313" key="1">
    <source>
        <dbReference type="EMBL" id="MFC5299662.1"/>
    </source>
</evidence>
<dbReference type="GeneID" id="303298990"/>
<accession>A0ABW0FK85</accession>
<proteinExistence type="predicted"/>
<sequence>MTGINYDCAHCGEHHDGTDGSVESPWPALGFRRPDPYLELDTHSRRFHALANNDLCLIDRARGADCFLRAILPIPITGEEATLEYGPWVQISRICYDDYVDHYDDPDHREDYAGQLATAIPGYSGTLSVPVQVCTRGSQRPLLVPDSTFGHQLVRDFYEGIARTEAELRIRSMLLPAADL</sequence>
<comment type="caution">
    <text evidence="1">The sequence shown here is derived from an EMBL/GenBank/DDBJ whole genome shotgun (WGS) entry which is preliminary data.</text>
</comment>
<name>A0ABW0FK85_9MICO</name>
<dbReference type="EMBL" id="JBHSLN010000089">
    <property type="protein sequence ID" value="MFC5299662.1"/>
    <property type="molecule type" value="Genomic_DNA"/>
</dbReference>
<dbReference type="InterPro" id="IPR018697">
    <property type="entry name" value="DUF2199"/>
</dbReference>
<reference evidence="2" key="1">
    <citation type="journal article" date="2019" name="Int. J. Syst. Evol. Microbiol.">
        <title>The Global Catalogue of Microorganisms (GCM) 10K type strain sequencing project: providing services to taxonomists for standard genome sequencing and annotation.</title>
        <authorList>
            <consortium name="The Broad Institute Genomics Platform"/>
            <consortium name="The Broad Institute Genome Sequencing Center for Infectious Disease"/>
            <person name="Wu L."/>
            <person name="Ma J."/>
        </authorList>
    </citation>
    <scope>NUCLEOTIDE SEQUENCE [LARGE SCALE GENOMIC DNA]</scope>
    <source>
        <strain evidence="2">CGMCC 1.16455</strain>
    </source>
</reference>
<evidence type="ECO:0000313" key="2">
    <source>
        <dbReference type="Proteomes" id="UP001595937"/>
    </source>
</evidence>